<sequence>MADSPASPATIDPNFKQPESNNPNRKPDTPSTSISQPEQQQQQHPSIINPNPSPNPNQTPAPASLPPAPVQSFVPPTQPISYRPVPMSTASQFSPVQNYQSPVVQPPGVGGVAVTMAPPMMQYPGVPGQPPNPALRPYAPIPNGYGAVPAPASGLPRYPAPYPSMVRPAFPPRPPGPVGVLPSVARPPVPGIPGVRPIMPPVVRPVPLPTVTPAEKPQTKVYVGKIAPTADSDFVLSVLKVCGTVKSWKRAQYPSNGTPKGFGFCEFESAEGVLRALRLLNKFNIDGQELMLKVDQATREYLERYVDKKTENTKKLKETQDAGAGKEDESVQSVEKNEPTKAPENLKDNETGNKESHDPTNFGVVTEEDRKADQEALEKLTCMVEERLKTNPLPPPPPQTTADGSGISNSELPAKARDGDSDVDMIRNDIAEDKLDDETTSDTKASDHDRPETSSPDRSRVHDRRGRDKERDLKREKEREIDRYEREAERERVRKEREQRRKIEEAEREYERCLKDWEYREREREKERQYEKEKEKERERKRKKEILYDEEEDEDDSRKRWRRSVLEEKRRKRIREKEEDLADEVREEEEIAVAKRRAEEEQLQQQQRDALKLLSDNAVNGSLAEESAVESKGMDIEHDYHDDSIRENHMAGDPSLQNGNGDESTNVPIAASDMRQSGNVPARKLGFGLVGSGKRTAVPSVFHVEDDDDADKDKKMRPLVPIDYSTEELQAAQPHVSGANPPNLAAAAEFAKRISNVNSKEEKSDAERERSRRLHDRSSQREKDRIDEDNNRTRDEHKEKILDRDRDREHGLDKVKTPDNKKLLDAKQLIDMIPKTKEELFSYEINWAVYDKVCIPTYKPQLLVTFLPLLWNILGHET</sequence>
<keyword evidence="2" id="KW-1185">Reference proteome</keyword>
<dbReference type="Proteomes" id="UP000829398">
    <property type="component" value="Chromosome 4"/>
</dbReference>
<name>A0ACB8LIQ7_CITSI</name>
<organism evidence="1 2">
    <name type="scientific">Citrus sinensis</name>
    <name type="common">Sweet orange</name>
    <name type="synonym">Citrus aurantium var. sinensis</name>
    <dbReference type="NCBI Taxonomy" id="2711"/>
    <lineage>
        <taxon>Eukaryota</taxon>
        <taxon>Viridiplantae</taxon>
        <taxon>Streptophyta</taxon>
        <taxon>Embryophyta</taxon>
        <taxon>Tracheophyta</taxon>
        <taxon>Spermatophyta</taxon>
        <taxon>Magnoliopsida</taxon>
        <taxon>eudicotyledons</taxon>
        <taxon>Gunneridae</taxon>
        <taxon>Pentapetalae</taxon>
        <taxon>rosids</taxon>
        <taxon>malvids</taxon>
        <taxon>Sapindales</taxon>
        <taxon>Rutaceae</taxon>
        <taxon>Aurantioideae</taxon>
        <taxon>Citrus</taxon>
    </lineage>
</organism>
<comment type="caution">
    <text evidence="1">The sequence shown here is derived from an EMBL/GenBank/DDBJ whole genome shotgun (WGS) entry which is preliminary data.</text>
</comment>
<evidence type="ECO:0000313" key="2">
    <source>
        <dbReference type="Proteomes" id="UP000829398"/>
    </source>
</evidence>
<reference evidence="2" key="1">
    <citation type="journal article" date="2023" name="Hortic. Res.">
        <title>A chromosome-level phased genome enabling allele-level studies in sweet orange: a case study on citrus Huanglongbing tolerance.</title>
        <authorList>
            <person name="Wu B."/>
            <person name="Yu Q."/>
            <person name="Deng Z."/>
            <person name="Duan Y."/>
            <person name="Luo F."/>
            <person name="Gmitter F. Jr."/>
        </authorList>
    </citation>
    <scope>NUCLEOTIDE SEQUENCE [LARGE SCALE GENOMIC DNA]</scope>
    <source>
        <strain evidence="2">cv. Valencia</strain>
    </source>
</reference>
<evidence type="ECO:0000313" key="1">
    <source>
        <dbReference type="EMBL" id="KAH9773336.1"/>
    </source>
</evidence>
<accession>A0ACB8LIQ7</accession>
<protein>
    <submittedName>
        <fullName evidence="1">Splicing factor PWI domain-containing protein / RNA recognition motif (RRM)-containing protein</fullName>
    </submittedName>
</protein>
<dbReference type="EMBL" id="CM039173">
    <property type="protein sequence ID" value="KAH9773336.1"/>
    <property type="molecule type" value="Genomic_DNA"/>
</dbReference>
<gene>
    <name evidence="1" type="ORF">KPL71_013299</name>
</gene>
<proteinExistence type="predicted"/>